<evidence type="ECO:0000256" key="4">
    <source>
        <dbReference type="PROSITE-ProRule" id="PRU00169"/>
    </source>
</evidence>
<proteinExistence type="predicted"/>
<dbReference type="Pfam" id="PF00072">
    <property type="entry name" value="Response_reg"/>
    <property type="match status" value="1"/>
</dbReference>
<dbReference type="InterPro" id="IPR001789">
    <property type="entry name" value="Sig_transdc_resp-reg_receiver"/>
</dbReference>
<dbReference type="InterPro" id="IPR003594">
    <property type="entry name" value="HATPase_dom"/>
</dbReference>
<evidence type="ECO:0000259" key="7">
    <source>
        <dbReference type="PROSITE" id="PS50110"/>
    </source>
</evidence>
<comment type="catalytic activity">
    <reaction evidence="1">
        <text>ATP + protein L-histidine = ADP + protein N-phospho-L-histidine.</text>
        <dbReference type="EC" id="2.7.13.3"/>
    </reaction>
</comment>
<evidence type="ECO:0000313" key="9">
    <source>
        <dbReference type="Proteomes" id="UP001548713"/>
    </source>
</evidence>
<dbReference type="InterPro" id="IPR036890">
    <property type="entry name" value="HATPase_C_sf"/>
</dbReference>
<evidence type="ECO:0000256" key="5">
    <source>
        <dbReference type="SAM" id="Phobius"/>
    </source>
</evidence>
<dbReference type="PRINTS" id="PR00344">
    <property type="entry name" value="BCTRLSENSOR"/>
</dbReference>
<feature type="modified residue" description="4-aspartylphosphate" evidence="4">
    <location>
        <position position="583"/>
    </location>
</feature>
<dbReference type="InterPro" id="IPR011006">
    <property type="entry name" value="CheY-like_superfamily"/>
</dbReference>
<dbReference type="PROSITE" id="PS50110">
    <property type="entry name" value="RESPONSE_REGULATORY"/>
    <property type="match status" value="1"/>
</dbReference>
<dbReference type="SMART" id="SM00387">
    <property type="entry name" value="HATPase_c"/>
    <property type="match status" value="1"/>
</dbReference>
<dbReference type="InterPro" id="IPR005467">
    <property type="entry name" value="His_kinase_dom"/>
</dbReference>
<dbReference type="EMBL" id="JBEWLY010000023">
    <property type="protein sequence ID" value="MET1756704.1"/>
    <property type="molecule type" value="Genomic_DNA"/>
</dbReference>
<sequence length="645" mass="68881">MRRSISLLIIAGLLPVVALGGTFGAITLRNERRAVERQAQVDARFAAALLAVKLQSNIKAVEMIAQSPAFDGPRVDWQRFSLLASRIVASEEDWRVVSAADADGERLIDVPDPIAGTRQGQVVEKESFVRAVASGRPQVGDVARGPQGRLAFAVRAPVIKDGQVRYVVSAVVPADRLSRLLEFGPLPEGWTASAIDGSGHAVTAAGSAMRKNSPPPVESWAPVAGTSWKVRVTTPANAFSAPLRNAILLLGAAAMVSILLLVLLARLLAAELKQDRLREASELQRQRMEALGRLTGGVAHDFNNLLTPIVGGLDLIRRRASDERTLRYVEAALISAERAKALVSRLLSFSRRQSLAAEGVDLEDLLSGMADLIERSLTSAIELETEFAPHLCPALADRGQLELAILNLIINARDAMPEGGALRIRADQMSCDQNSLLAAGDYVFVSVTDAGVGMDAATCKQAVDPFFTTKPPERGTGLGLSMVHGFAAQSGGALQLVSELGKGTTATIVLPCSAGAAPDDSTGVANVDLPSRRILLVDDEEPVRRATAEMCRDVGQDVVEAESVDQALEILQQDTAIDAVVTDYIMPGRSGGELIQLLRSERPEMPVLLVSGFVNANERISESVPQLTKPFSRQELVQALKRVLP</sequence>
<dbReference type="PROSITE" id="PS50109">
    <property type="entry name" value="HIS_KIN"/>
    <property type="match status" value="1"/>
</dbReference>
<dbReference type="SUPFAM" id="SSF47384">
    <property type="entry name" value="Homodimeric domain of signal transducing histidine kinase"/>
    <property type="match status" value="1"/>
</dbReference>
<dbReference type="PANTHER" id="PTHR43065">
    <property type="entry name" value="SENSOR HISTIDINE KINASE"/>
    <property type="match status" value="1"/>
</dbReference>
<evidence type="ECO:0000256" key="2">
    <source>
        <dbReference type="ARBA" id="ARBA00012438"/>
    </source>
</evidence>
<evidence type="ECO:0000313" key="8">
    <source>
        <dbReference type="EMBL" id="MET1756704.1"/>
    </source>
</evidence>
<feature type="transmembrane region" description="Helical" evidence="5">
    <location>
        <begin position="246"/>
        <end position="269"/>
    </location>
</feature>
<name>A0ABV2D4A1_9SPHN</name>
<dbReference type="Pfam" id="PF02518">
    <property type="entry name" value="HATPase_c"/>
    <property type="match status" value="1"/>
</dbReference>
<feature type="domain" description="Response regulatory" evidence="7">
    <location>
        <begin position="533"/>
        <end position="644"/>
    </location>
</feature>
<dbReference type="InterPro" id="IPR036097">
    <property type="entry name" value="HisK_dim/P_sf"/>
</dbReference>
<dbReference type="EC" id="2.7.13.3" evidence="2"/>
<accession>A0ABV2D4A1</accession>
<dbReference type="Gene3D" id="1.10.287.130">
    <property type="match status" value="1"/>
</dbReference>
<evidence type="ECO:0000256" key="3">
    <source>
        <dbReference type="ARBA" id="ARBA00022553"/>
    </source>
</evidence>
<keyword evidence="5" id="KW-0812">Transmembrane</keyword>
<comment type="caution">
    <text evidence="8">The sequence shown here is derived from an EMBL/GenBank/DDBJ whole genome shotgun (WGS) entry which is preliminary data.</text>
</comment>
<keyword evidence="5" id="KW-1133">Transmembrane helix</keyword>
<gene>
    <name evidence="8" type="ORF">ABVV53_14765</name>
</gene>
<dbReference type="CDD" id="cd00082">
    <property type="entry name" value="HisKA"/>
    <property type="match status" value="1"/>
</dbReference>
<dbReference type="SUPFAM" id="SSF55874">
    <property type="entry name" value="ATPase domain of HSP90 chaperone/DNA topoisomerase II/histidine kinase"/>
    <property type="match status" value="1"/>
</dbReference>
<dbReference type="RefSeq" id="WP_353985193.1">
    <property type="nucleotide sequence ID" value="NZ_JBEWLY010000023.1"/>
</dbReference>
<dbReference type="InterPro" id="IPR003661">
    <property type="entry name" value="HisK_dim/P_dom"/>
</dbReference>
<dbReference type="InterPro" id="IPR004358">
    <property type="entry name" value="Sig_transdc_His_kin-like_C"/>
</dbReference>
<feature type="domain" description="Histidine kinase" evidence="6">
    <location>
        <begin position="297"/>
        <end position="514"/>
    </location>
</feature>
<dbReference type="SMART" id="SM00448">
    <property type="entry name" value="REC"/>
    <property type="match status" value="1"/>
</dbReference>
<keyword evidence="9" id="KW-1185">Reference proteome</keyword>
<dbReference type="SUPFAM" id="SSF52172">
    <property type="entry name" value="CheY-like"/>
    <property type="match status" value="1"/>
</dbReference>
<dbReference type="Proteomes" id="UP001548713">
    <property type="component" value="Unassembled WGS sequence"/>
</dbReference>
<dbReference type="Gene3D" id="3.30.565.10">
    <property type="entry name" value="Histidine kinase-like ATPase, C-terminal domain"/>
    <property type="match status" value="1"/>
</dbReference>
<dbReference type="Gene3D" id="3.40.50.2300">
    <property type="match status" value="1"/>
</dbReference>
<keyword evidence="5" id="KW-0472">Membrane</keyword>
<dbReference type="SMART" id="SM00388">
    <property type="entry name" value="HisKA"/>
    <property type="match status" value="1"/>
</dbReference>
<reference evidence="8 9" key="1">
    <citation type="submission" date="2024-07" db="EMBL/GenBank/DDBJ databases">
        <title>Novosphingobium kalidii RD2P27.</title>
        <authorList>
            <person name="Sun J.-Q."/>
        </authorList>
    </citation>
    <scope>NUCLEOTIDE SEQUENCE [LARGE SCALE GENOMIC DNA]</scope>
    <source>
        <strain evidence="8 9">RD2P27</strain>
    </source>
</reference>
<dbReference type="PANTHER" id="PTHR43065:SF42">
    <property type="entry name" value="TWO-COMPONENT SENSOR PPRA"/>
    <property type="match status" value="1"/>
</dbReference>
<keyword evidence="3 4" id="KW-0597">Phosphoprotein</keyword>
<dbReference type="Pfam" id="PF00512">
    <property type="entry name" value="HisKA"/>
    <property type="match status" value="1"/>
</dbReference>
<evidence type="ECO:0000259" key="6">
    <source>
        <dbReference type="PROSITE" id="PS50109"/>
    </source>
</evidence>
<protein>
    <recommendedName>
        <fullName evidence="2">histidine kinase</fullName>
        <ecNumber evidence="2">2.7.13.3</ecNumber>
    </recommendedName>
</protein>
<evidence type="ECO:0000256" key="1">
    <source>
        <dbReference type="ARBA" id="ARBA00000085"/>
    </source>
</evidence>
<organism evidence="8 9">
    <name type="scientific">Novosphingobium kalidii</name>
    <dbReference type="NCBI Taxonomy" id="3230299"/>
    <lineage>
        <taxon>Bacteria</taxon>
        <taxon>Pseudomonadati</taxon>
        <taxon>Pseudomonadota</taxon>
        <taxon>Alphaproteobacteria</taxon>
        <taxon>Sphingomonadales</taxon>
        <taxon>Sphingomonadaceae</taxon>
        <taxon>Novosphingobium</taxon>
    </lineage>
</organism>